<sequence>MAATVGLGGIALFVLWISFTNGHKADCGNKPADIEFVLDSSGSILYKDFRKQLIFTQNLVDIFDVGANKTRIGLVSFSTKVIPEFALGEDNDKLEIKLKVETVKYQGGRTNTGEALRYVRTQAFPVGGARPNVPHIAIVLTDGMSQNLTYTEQEAAAVHAQGITVFVIGIGNKVDEKELKAIASEPADNFLFTIDSFDALQSIKELLAVRTCKVPPATVAPPTQPPVSEEAILYGDAHCSPAMPVEIKMAFDTAAIGTDNSKYIMRFIAEVSDRLNLRESHSDVETVTTECAAKSLKDITFGTGHDRNNIEQSMADTTQGFSSTMRNLRLSFKRDNNRKKIGVMFVGETLDAKDFNQAIRESKRASFMGIQLFVVGVGGRVNNRQANFLATRDNQVFFATSYDSLDYIEGPLLLRICSLT</sequence>
<evidence type="ECO:0000313" key="9">
    <source>
        <dbReference type="RefSeq" id="XP_022341568.1"/>
    </source>
</evidence>
<dbReference type="PANTHER" id="PTHR24020:SF20">
    <property type="entry name" value="PH DOMAIN-CONTAINING PROTEIN"/>
    <property type="match status" value="1"/>
</dbReference>
<keyword evidence="5" id="KW-0325">Glycoprotein</keyword>
<keyword evidence="2" id="KW-0964">Secreted</keyword>
<dbReference type="Gene3D" id="3.40.50.410">
    <property type="entry name" value="von Willebrand factor, type A domain"/>
    <property type="match status" value="2"/>
</dbReference>
<dbReference type="PRINTS" id="PR00453">
    <property type="entry name" value="VWFADOMAIN"/>
</dbReference>
<evidence type="ECO:0000259" key="7">
    <source>
        <dbReference type="PROSITE" id="PS50234"/>
    </source>
</evidence>
<dbReference type="GO" id="GO:0005576">
    <property type="term" value="C:extracellular region"/>
    <property type="evidence" value="ECO:0007669"/>
    <property type="project" value="UniProtKB-SubCell"/>
</dbReference>
<dbReference type="FunFam" id="3.40.50.410:FF:000004">
    <property type="entry name" value="collagen alpha-6(VI) chain"/>
    <property type="match status" value="1"/>
</dbReference>
<dbReference type="CDD" id="cd01450">
    <property type="entry name" value="vWFA_subfamily_ECM"/>
    <property type="match status" value="1"/>
</dbReference>
<dbReference type="OrthoDB" id="10256829at2759"/>
<dbReference type="RefSeq" id="XP_022341568.1">
    <property type="nucleotide sequence ID" value="XM_022485860.1"/>
</dbReference>
<dbReference type="PANTHER" id="PTHR24020">
    <property type="entry name" value="COLLAGEN ALPHA"/>
    <property type="match status" value="1"/>
</dbReference>
<dbReference type="Proteomes" id="UP000694844">
    <property type="component" value="Chromosome 5"/>
</dbReference>
<reference evidence="9" key="1">
    <citation type="submission" date="2025-08" db="UniProtKB">
        <authorList>
            <consortium name="RefSeq"/>
        </authorList>
    </citation>
    <scope>IDENTIFICATION</scope>
    <source>
        <tissue evidence="9">Whole sample</tissue>
    </source>
</reference>
<keyword evidence="4" id="KW-0677">Repeat</keyword>
<organism evidence="8 9">
    <name type="scientific">Crassostrea virginica</name>
    <name type="common">Eastern oyster</name>
    <dbReference type="NCBI Taxonomy" id="6565"/>
    <lineage>
        <taxon>Eukaryota</taxon>
        <taxon>Metazoa</taxon>
        <taxon>Spiralia</taxon>
        <taxon>Lophotrochozoa</taxon>
        <taxon>Mollusca</taxon>
        <taxon>Bivalvia</taxon>
        <taxon>Autobranchia</taxon>
        <taxon>Pteriomorphia</taxon>
        <taxon>Ostreida</taxon>
        <taxon>Ostreoidea</taxon>
        <taxon>Ostreidae</taxon>
        <taxon>Crassostrea</taxon>
    </lineage>
</organism>
<accession>A0A8B8EP06</accession>
<evidence type="ECO:0000256" key="6">
    <source>
        <dbReference type="SAM" id="SignalP"/>
    </source>
</evidence>
<protein>
    <submittedName>
        <fullName evidence="9">Cartilage matrix protein-like isoform X1</fullName>
    </submittedName>
</protein>
<dbReference type="InterPro" id="IPR036465">
    <property type="entry name" value="vWFA_dom_sf"/>
</dbReference>
<evidence type="ECO:0000256" key="4">
    <source>
        <dbReference type="ARBA" id="ARBA00022737"/>
    </source>
</evidence>
<gene>
    <name evidence="9" type="primary">LOC111135630</name>
</gene>
<evidence type="ECO:0000256" key="1">
    <source>
        <dbReference type="ARBA" id="ARBA00004613"/>
    </source>
</evidence>
<evidence type="ECO:0000256" key="3">
    <source>
        <dbReference type="ARBA" id="ARBA00022729"/>
    </source>
</evidence>
<feature type="domain" description="VWFA" evidence="7">
    <location>
        <begin position="264"/>
        <end position="416"/>
    </location>
</feature>
<dbReference type="GeneID" id="111135630"/>
<keyword evidence="8" id="KW-1185">Reference proteome</keyword>
<dbReference type="InterPro" id="IPR050525">
    <property type="entry name" value="ECM_Assembly_Org"/>
</dbReference>
<comment type="subcellular location">
    <subcellularLocation>
        <location evidence="1">Secreted</location>
    </subcellularLocation>
</comment>
<dbReference type="AlphaFoldDB" id="A0A8B8EP06"/>
<dbReference type="Pfam" id="PF00092">
    <property type="entry name" value="VWA"/>
    <property type="match status" value="1"/>
</dbReference>
<evidence type="ECO:0000256" key="5">
    <source>
        <dbReference type="ARBA" id="ARBA00023180"/>
    </source>
</evidence>
<dbReference type="SMART" id="SM00327">
    <property type="entry name" value="VWA"/>
    <property type="match status" value="2"/>
</dbReference>
<keyword evidence="3 6" id="KW-0732">Signal</keyword>
<dbReference type="KEGG" id="cvn:111135630"/>
<feature type="chain" id="PRO_5034094095" evidence="6">
    <location>
        <begin position="23"/>
        <end position="420"/>
    </location>
</feature>
<dbReference type="SUPFAM" id="SSF53300">
    <property type="entry name" value="vWA-like"/>
    <property type="match status" value="2"/>
</dbReference>
<dbReference type="InterPro" id="IPR002035">
    <property type="entry name" value="VWF_A"/>
</dbReference>
<name>A0A8B8EP06_CRAVI</name>
<feature type="domain" description="VWFA" evidence="7">
    <location>
        <begin position="33"/>
        <end position="207"/>
    </location>
</feature>
<proteinExistence type="predicted"/>
<evidence type="ECO:0000256" key="2">
    <source>
        <dbReference type="ARBA" id="ARBA00022525"/>
    </source>
</evidence>
<feature type="signal peptide" evidence="6">
    <location>
        <begin position="1"/>
        <end position="22"/>
    </location>
</feature>
<evidence type="ECO:0000313" key="8">
    <source>
        <dbReference type="Proteomes" id="UP000694844"/>
    </source>
</evidence>
<dbReference type="PROSITE" id="PS50234">
    <property type="entry name" value="VWFA"/>
    <property type="match status" value="2"/>
</dbReference>